<dbReference type="InterPro" id="IPR014937">
    <property type="entry name" value="DUF1810"/>
</dbReference>
<evidence type="ECO:0008006" key="2">
    <source>
        <dbReference type="Google" id="ProtNLM"/>
    </source>
</evidence>
<gene>
    <name evidence="1" type="ORF">EMEDMD4_910135</name>
</gene>
<proteinExistence type="predicted"/>
<dbReference type="SUPFAM" id="SSF140736">
    <property type="entry name" value="Rv1873-like"/>
    <property type="match status" value="1"/>
</dbReference>
<accession>A0A508X823</accession>
<dbReference type="AlphaFoldDB" id="A0A508X823"/>
<dbReference type="Proteomes" id="UP000507954">
    <property type="component" value="Unassembled WGS sequence"/>
</dbReference>
<evidence type="ECO:0000313" key="1">
    <source>
        <dbReference type="EMBL" id="VTZ65918.1"/>
    </source>
</evidence>
<dbReference type="Gene3D" id="1.25.40.380">
    <property type="entry name" value="Protein of unknown function DUF1810"/>
    <property type="match status" value="1"/>
</dbReference>
<dbReference type="Pfam" id="PF08837">
    <property type="entry name" value="DUF1810"/>
    <property type="match status" value="1"/>
</dbReference>
<organism evidence="1">
    <name type="scientific">Sinorhizobium medicae</name>
    <dbReference type="NCBI Taxonomy" id="110321"/>
    <lineage>
        <taxon>Bacteria</taxon>
        <taxon>Pseudomonadati</taxon>
        <taxon>Pseudomonadota</taxon>
        <taxon>Alphaproteobacteria</taxon>
        <taxon>Hyphomicrobiales</taxon>
        <taxon>Rhizobiaceae</taxon>
        <taxon>Sinorhizobium/Ensifer group</taxon>
        <taxon>Sinorhizobium</taxon>
    </lineage>
</organism>
<protein>
    <recommendedName>
        <fullName evidence="2">DUF1810 family protein</fullName>
    </recommendedName>
</protein>
<dbReference type="EMBL" id="CABFNB010000163">
    <property type="protein sequence ID" value="VTZ65918.1"/>
    <property type="molecule type" value="Genomic_DNA"/>
</dbReference>
<sequence>MAEDDPLELSRFVAAQGLVFETVLAERRAGRKETHWVWFIFPQQRALGSPTANLYVIGSIEEARAYLRHPVLAERARAVNAVLGVSDRSAMGFSARPTI</sequence>
<name>A0A508X823_9HYPH</name>
<reference evidence="1" key="1">
    <citation type="submission" date="2019-06" db="EMBL/GenBank/DDBJ databases">
        <authorList>
            <person name="Le Quere A."/>
            <person name="Colella S."/>
        </authorList>
    </citation>
    <scope>NUCLEOTIDE SEQUENCE</scope>
    <source>
        <strain evidence="1">EmedicaeMD41</strain>
    </source>
</reference>
<dbReference type="InterPro" id="IPR036287">
    <property type="entry name" value="Rv1873-like_sf"/>
</dbReference>